<evidence type="ECO:0000256" key="5">
    <source>
        <dbReference type="SAM" id="Phobius"/>
    </source>
</evidence>
<dbReference type="InterPro" id="IPR004358">
    <property type="entry name" value="Sig_transdc_His_kin-like_C"/>
</dbReference>
<dbReference type="InterPro" id="IPR036097">
    <property type="entry name" value="HisK_dim/P_sf"/>
</dbReference>
<evidence type="ECO:0000259" key="6">
    <source>
        <dbReference type="PROSITE" id="PS50109"/>
    </source>
</evidence>
<comment type="catalytic activity">
    <reaction evidence="1">
        <text>ATP + protein L-histidine = ADP + protein N-phospho-L-histidine.</text>
        <dbReference type="EC" id="2.7.13.3"/>
    </reaction>
</comment>
<dbReference type="AlphaFoldDB" id="A0A162CT17"/>
<dbReference type="Gene3D" id="3.30.565.10">
    <property type="entry name" value="Histidine kinase-like ATPase, C-terminal domain"/>
    <property type="match status" value="1"/>
</dbReference>
<dbReference type="Proteomes" id="UP000076715">
    <property type="component" value="Unassembled WGS sequence"/>
</dbReference>
<dbReference type="PROSITE" id="PS50005">
    <property type="entry name" value="TPR"/>
    <property type="match status" value="1"/>
</dbReference>
<dbReference type="Gene3D" id="1.10.287.130">
    <property type="match status" value="1"/>
</dbReference>
<reference evidence="7 8" key="1">
    <citation type="submission" date="2016-01" db="EMBL/GenBank/DDBJ databases">
        <title>The draft genome sequence of Aquimarina sp. RZW4-3-2.</title>
        <authorList>
            <person name="Wang Y."/>
        </authorList>
    </citation>
    <scope>NUCLEOTIDE SEQUENCE [LARGE SCALE GENOMIC DNA]</scope>
    <source>
        <strain evidence="7 8">RZW4-3-2</strain>
    </source>
</reference>
<dbReference type="InterPro" id="IPR003594">
    <property type="entry name" value="HATPase_dom"/>
</dbReference>
<dbReference type="EMBL" id="LQRT01000003">
    <property type="protein sequence ID" value="KZS41744.1"/>
    <property type="molecule type" value="Genomic_DNA"/>
</dbReference>
<proteinExistence type="predicted"/>
<evidence type="ECO:0000256" key="1">
    <source>
        <dbReference type="ARBA" id="ARBA00000085"/>
    </source>
</evidence>
<dbReference type="InterPro" id="IPR005467">
    <property type="entry name" value="His_kinase_dom"/>
</dbReference>
<feature type="transmembrane region" description="Helical" evidence="5">
    <location>
        <begin position="394"/>
        <end position="418"/>
    </location>
</feature>
<sequence>MKKACLTFVLLLVSYANCISQEHILDDIIPEIKTLSDTLHFEKARREVQNLFNNKESDKALTYSNTLLEISKHIGYDKGIGDMHNQIGTIYNSVDQSVKAFRHYEMAAVYFNKIKYTLGLATTNNNRAIIEQKRGNFEKSAEYLLESNTQYEREQDSVGLSNSFNNLGNVYAALGDFESAKKYYNKSIIIKKKKRLDRVGIMMNNLALLYIDNKKADSAKSILLESLDIGKKDNNSRSMAQSYSILAKVALFNKDYKTAKKYYDSTLVTGKIAQWKPLLINAKQQLGLIAIETKDFKKAENLLSASRREFAALGMTPLLLKNYQYAAKLDSAKGNFAGAFVWQKRYQELSNQSSSEATARKIEKTESHYKAELEQLKVIDAQEKRERQTKETLFTYRLLAFISIGIFLIISVFLIMIIRTRKERKRYIKELNESNEVKNKLFSIISHDLKNEIHGLEGSLNLMKEEIISTEEFKEIVPILANRTHQTSILLNNLLNWSKSQMKELNAQPTTFDIAEVIGSKFTFFKPKAEQKDIKLINKLDSTMIFADKDMFDIVAQNLIANAIKFCNPGDSIALLSKEKEDRYEICFQDTGVGIDPDHIHKLFAEDTFTTEGTQNETGTGLGLKICKELIELNKGEIKVESTPGKGSIFSISLPKAA</sequence>
<dbReference type="PRINTS" id="PR00344">
    <property type="entry name" value="BCTRLSENSOR"/>
</dbReference>
<dbReference type="SUPFAM" id="SSF47384">
    <property type="entry name" value="Homodimeric domain of signal transducing histidine kinase"/>
    <property type="match status" value="1"/>
</dbReference>
<keyword evidence="5" id="KW-0472">Membrane</keyword>
<dbReference type="InterPro" id="IPR036890">
    <property type="entry name" value="HATPase_C_sf"/>
</dbReference>
<feature type="repeat" description="TPR" evidence="4">
    <location>
        <begin position="161"/>
        <end position="194"/>
    </location>
</feature>
<dbReference type="SMART" id="SM00388">
    <property type="entry name" value="HisKA"/>
    <property type="match status" value="1"/>
</dbReference>
<evidence type="ECO:0000256" key="4">
    <source>
        <dbReference type="PROSITE-ProRule" id="PRU00339"/>
    </source>
</evidence>
<dbReference type="Gene3D" id="1.25.40.10">
    <property type="entry name" value="Tetratricopeptide repeat domain"/>
    <property type="match status" value="2"/>
</dbReference>
<dbReference type="InterPro" id="IPR019734">
    <property type="entry name" value="TPR_rpt"/>
</dbReference>
<dbReference type="SMART" id="SM00028">
    <property type="entry name" value="TPR"/>
    <property type="match status" value="6"/>
</dbReference>
<keyword evidence="5" id="KW-0812">Transmembrane</keyword>
<keyword evidence="5" id="KW-1133">Transmembrane helix</keyword>
<organism evidence="7 8">
    <name type="scientific">Aquimarina aggregata</name>
    <dbReference type="NCBI Taxonomy" id="1642818"/>
    <lineage>
        <taxon>Bacteria</taxon>
        <taxon>Pseudomonadati</taxon>
        <taxon>Bacteroidota</taxon>
        <taxon>Flavobacteriia</taxon>
        <taxon>Flavobacteriales</taxon>
        <taxon>Flavobacteriaceae</taxon>
        <taxon>Aquimarina</taxon>
    </lineage>
</organism>
<comment type="caution">
    <text evidence="7">The sequence shown here is derived from an EMBL/GenBank/DDBJ whole genome shotgun (WGS) entry which is preliminary data.</text>
</comment>
<feature type="domain" description="Histidine kinase" evidence="6">
    <location>
        <begin position="444"/>
        <end position="658"/>
    </location>
</feature>
<protein>
    <recommendedName>
        <fullName evidence="2">histidine kinase</fullName>
        <ecNumber evidence="2">2.7.13.3</ecNumber>
    </recommendedName>
</protein>
<keyword evidence="8" id="KW-1185">Reference proteome</keyword>
<dbReference type="InterPro" id="IPR011990">
    <property type="entry name" value="TPR-like_helical_dom_sf"/>
</dbReference>
<dbReference type="STRING" id="1642818.AWE51_20325"/>
<evidence type="ECO:0000256" key="2">
    <source>
        <dbReference type="ARBA" id="ARBA00012438"/>
    </source>
</evidence>
<dbReference type="SUPFAM" id="SSF55874">
    <property type="entry name" value="ATPase domain of HSP90 chaperone/DNA topoisomerase II/histidine kinase"/>
    <property type="match status" value="1"/>
</dbReference>
<dbReference type="RefSeq" id="WP_066311377.1">
    <property type="nucleotide sequence ID" value="NZ_LQRT01000003.1"/>
</dbReference>
<gene>
    <name evidence="7" type="ORF">AWE51_20325</name>
</gene>
<dbReference type="Pfam" id="PF02518">
    <property type="entry name" value="HATPase_c"/>
    <property type="match status" value="1"/>
</dbReference>
<dbReference type="OrthoDB" id="9810447at2"/>
<accession>A0A162CT17</accession>
<dbReference type="SMART" id="SM00387">
    <property type="entry name" value="HATPase_c"/>
    <property type="match status" value="1"/>
</dbReference>
<dbReference type="Pfam" id="PF13424">
    <property type="entry name" value="TPR_12"/>
    <property type="match status" value="1"/>
</dbReference>
<keyword evidence="4" id="KW-0802">TPR repeat</keyword>
<dbReference type="PANTHER" id="PTHR43547:SF2">
    <property type="entry name" value="HYBRID SIGNAL TRANSDUCTION HISTIDINE KINASE C"/>
    <property type="match status" value="1"/>
</dbReference>
<dbReference type="PROSITE" id="PS50109">
    <property type="entry name" value="HIS_KIN"/>
    <property type="match status" value="1"/>
</dbReference>
<evidence type="ECO:0000256" key="3">
    <source>
        <dbReference type="ARBA" id="ARBA00022553"/>
    </source>
</evidence>
<evidence type="ECO:0000313" key="7">
    <source>
        <dbReference type="EMBL" id="KZS41744.1"/>
    </source>
</evidence>
<keyword evidence="3" id="KW-0597">Phosphoprotein</keyword>
<dbReference type="EC" id="2.7.13.3" evidence="2"/>
<dbReference type="Pfam" id="PF00512">
    <property type="entry name" value="HisKA"/>
    <property type="match status" value="1"/>
</dbReference>
<dbReference type="InterPro" id="IPR003661">
    <property type="entry name" value="HisK_dim/P_dom"/>
</dbReference>
<evidence type="ECO:0000313" key="8">
    <source>
        <dbReference type="Proteomes" id="UP000076715"/>
    </source>
</evidence>
<name>A0A162CT17_9FLAO</name>
<dbReference type="CDD" id="cd00082">
    <property type="entry name" value="HisKA"/>
    <property type="match status" value="1"/>
</dbReference>
<dbReference type="SUPFAM" id="SSF48452">
    <property type="entry name" value="TPR-like"/>
    <property type="match status" value="2"/>
</dbReference>
<dbReference type="GO" id="GO:0000155">
    <property type="term" value="F:phosphorelay sensor kinase activity"/>
    <property type="evidence" value="ECO:0007669"/>
    <property type="project" value="InterPro"/>
</dbReference>
<dbReference type="PANTHER" id="PTHR43547">
    <property type="entry name" value="TWO-COMPONENT HISTIDINE KINASE"/>
    <property type="match status" value="1"/>
</dbReference>